<gene>
    <name evidence="5" type="ORF">CesoFtcFv8_015287</name>
</gene>
<dbReference type="CDD" id="cd00112">
    <property type="entry name" value="LDLa"/>
    <property type="match status" value="1"/>
</dbReference>
<dbReference type="PANTHER" id="PTHR23282:SF101">
    <property type="entry name" value="MAM DOMAIN-CONTAINING PROTEIN"/>
    <property type="match status" value="1"/>
</dbReference>
<dbReference type="InterPro" id="IPR051560">
    <property type="entry name" value="MAM_domain-containing"/>
</dbReference>
<keyword evidence="6" id="KW-1185">Reference proteome</keyword>
<evidence type="ECO:0000256" key="1">
    <source>
        <dbReference type="ARBA" id="ARBA00023157"/>
    </source>
</evidence>
<dbReference type="EMBL" id="JAULUE010002057">
    <property type="protein sequence ID" value="KAK5889270.1"/>
    <property type="molecule type" value="Genomic_DNA"/>
</dbReference>
<feature type="domain" description="MAM" evidence="4">
    <location>
        <begin position="222"/>
        <end position="372"/>
    </location>
</feature>
<dbReference type="InterPro" id="IPR000998">
    <property type="entry name" value="MAM_dom"/>
</dbReference>
<dbReference type="PROSITE" id="PS50060">
    <property type="entry name" value="MAM_2"/>
    <property type="match status" value="2"/>
</dbReference>
<organism evidence="5 6">
    <name type="scientific">Champsocephalus esox</name>
    <name type="common">pike icefish</name>
    <dbReference type="NCBI Taxonomy" id="159716"/>
    <lineage>
        <taxon>Eukaryota</taxon>
        <taxon>Metazoa</taxon>
        <taxon>Chordata</taxon>
        <taxon>Craniata</taxon>
        <taxon>Vertebrata</taxon>
        <taxon>Euteleostomi</taxon>
        <taxon>Actinopterygii</taxon>
        <taxon>Neopterygii</taxon>
        <taxon>Teleostei</taxon>
        <taxon>Neoteleostei</taxon>
        <taxon>Acanthomorphata</taxon>
        <taxon>Eupercaria</taxon>
        <taxon>Perciformes</taxon>
        <taxon>Notothenioidei</taxon>
        <taxon>Channichthyidae</taxon>
        <taxon>Champsocephalus</taxon>
    </lineage>
</organism>
<dbReference type="Gene3D" id="4.10.400.10">
    <property type="entry name" value="Low-density Lipoprotein Receptor"/>
    <property type="match status" value="1"/>
</dbReference>
<evidence type="ECO:0000256" key="3">
    <source>
        <dbReference type="SAM" id="SignalP"/>
    </source>
</evidence>
<dbReference type="SUPFAM" id="SSF49899">
    <property type="entry name" value="Concanavalin A-like lectins/glucanases"/>
    <property type="match status" value="2"/>
</dbReference>
<dbReference type="SMART" id="SM00137">
    <property type="entry name" value="MAM"/>
    <property type="match status" value="2"/>
</dbReference>
<feature type="disulfide bond" evidence="2">
    <location>
        <begin position="18"/>
        <end position="30"/>
    </location>
</feature>
<protein>
    <recommendedName>
        <fullName evidence="4">MAM domain-containing protein</fullName>
    </recommendedName>
</protein>
<feature type="signal peptide" evidence="3">
    <location>
        <begin position="1"/>
        <end position="17"/>
    </location>
</feature>
<keyword evidence="1 2" id="KW-1015">Disulfide bond</keyword>
<dbReference type="AlphaFoldDB" id="A0AAN8BPW0"/>
<dbReference type="InterPro" id="IPR002172">
    <property type="entry name" value="LDrepeatLR_classA_rpt"/>
</dbReference>
<feature type="domain" description="MAM" evidence="4">
    <location>
        <begin position="53"/>
        <end position="212"/>
    </location>
</feature>
<dbReference type="Pfam" id="PF00629">
    <property type="entry name" value="MAM"/>
    <property type="match status" value="2"/>
</dbReference>
<keyword evidence="3" id="KW-0732">Signal</keyword>
<dbReference type="PROSITE" id="PS51257">
    <property type="entry name" value="PROKAR_LIPOPROTEIN"/>
    <property type="match status" value="1"/>
</dbReference>
<sequence length="449" mass="49338">MKQICVLLSVLLVVVSSCPDGGFNCTSGECLPARLVCNFKKDCEDGSDELFCGSCDFEHHSCGWNSSSRTASYRWRRQMANITSVPGLDHSTGNASGHVMHVAGEEGHISSTAYLEYFVDNLAALGCQISFWYYLYNNSSSSSSSLNLNMIRSPPIPELLHISKSKTDGWEKATALIGNQPGGYKLEFSFKPPYKVAIDVMLDDVMFENCAEGDVPAGSHQLSCDFEEDTCSWYHDRTASLLWRRENGAYSKPTGKGYFMLISAKNNLNISSAARLISFPRPEGHVTCVSFLYHIFGNSIGSLKFITKLSGEEETVVWMRSGTQGNKWRFADLTFDSGKPIQFIIEAVVGGTQGSIAIDDLKVYSETDSCPAERECTFQGSLCGMLPRPFANSSWSRSMGGVEACHRLRPSHRSHSGDRTRLLPECPAVEPACWVQSCGDDCSDGAHPC</sequence>
<proteinExistence type="predicted"/>
<dbReference type="PROSITE" id="PS50068">
    <property type="entry name" value="LDLRA_2"/>
    <property type="match status" value="1"/>
</dbReference>
<evidence type="ECO:0000256" key="2">
    <source>
        <dbReference type="PROSITE-ProRule" id="PRU00124"/>
    </source>
</evidence>
<dbReference type="InterPro" id="IPR023415">
    <property type="entry name" value="LDLR_class-A_CS"/>
</dbReference>
<name>A0AAN8BPW0_9TELE</name>
<dbReference type="Proteomes" id="UP001335648">
    <property type="component" value="Unassembled WGS sequence"/>
</dbReference>
<feature type="disulfide bond" evidence="2">
    <location>
        <begin position="37"/>
        <end position="52"/>
    </location>
</feature>
<dbReference type="PROSITE" id="PS01209">
    <property type="entry name" value="LDLRA_1"/>
    <property type="match status" value="1"/>
</dbReference>
<dbReference type="InterPro" id="IPR036055">
    <property type="entry name" value="LDL_receptor-like_sf"/>
</dbReference>
<comment type="caution">
    <text evidence="5">The sequence shown here is derived from an EMBL/GenBank/DDBJ whole genome shotgun (WGS) entry which is preliminary data.</text>
</comment>
<evidence type="ECO:0000259" key="4">
    <source>
        <dbReference type="PROSITE" id="PS50060"/>
    </source>
</evidence>
<dbReference type="Gene3D" id="2.60.120.200">
    <property type="match status" value="2"/>
</dbReference>
<dbReference type="SUPFAM" id="SSF57424">
    <property type="entry name" value="LDL receptor-like module"/>
    <property type="match status" value="1"/>
</dbReference>
<feature type="disulfide bond" evidence="2">
    <location>
        <begin position="25"/>
        <end position="43"/>
    </location>
</feature>
<dbReference type="SMART" id="SM00192">
    <property type="entry name" value="LDLa"/>
    <property type="match status" value="1"/>
</dbReference>
<feature type="chain" id="PRO_5042897467" description="MAM domain-containing protein" evidence="3">
    <location>
        <begin position="18"/>
        <end position="449"/>
    </location>
</feature>
<dbReference type="CDD" id="cd06263">
    <property type="entry name" value="MAM"/>
    <property type="match status" value="1"/>
</dbReference>
<evidence type="ECO:0000313" key="5">
    <source>
        <dbReference type="EMBL" id="KAK5889270.1"/>
    </source>
</evidence>
<dbReference type="Pfam" id="PF00057">
    <property type="entry name" value="Ldl_recept_a"/>
    <property type="match status" value="1"/>
</dbReference>
<reference evidence="5 6" key="1">
    <citation type="journal article" date="2023" name="Mol. Biol. Evol.">
        <title>Genomics of Secondarily Temperate Adaptation in the Only Non-Antarctic Icefish.</title>
        <authorList>
            <person name="Rivera-Colon A.G."/>
            <person name="Rayamajhi N."/>
            <person name="Minhas B.F."/>
            <person name="Madrigal G."/>
            <person name="Bilyk K.T."/>
            <person name="Yoon V."/>
            <person name="Hune M."/>
            <person name="Gregory S."/>
            <person name="Cheng C.H.C."/>
            <person name="Catchen J.M."/>
        </authorList>
    </citation>
    <scope>NUCLEOTIDE SEQUENCE [LARGE SCALE GENOMIC DNA]</scope>
    <source>
        <strain evidence="5">JC2023a</strain>
    </source>
</reference>
<dbReference type="InterPro" id="IPR013320">
    <property type="entry name" value="ConA-like_dom_sf"/>
</dbReference>
<dbReference type="PANTHER" id="PTHR23282">
    <property type="entry name" value="APICAL ENDOSOMAL GLYCOPROTEIN PRECURSOR"/>
    <property type="match status" value="1"/>
</dbReference>
<dbReference type="GO" id="GO:0016020">
    <property type="term" value="C:membrane"/>
    <property type="evidence" value="ECO:0007669"/>
    <property type="project" value="InterPro"/>
</dbReference>
<accession>A0AAN8BPW0</accession>
<evidence type="ECO:0000313" key="6">
    <source>
        <dbReference type="Proteomes" id="UP001335648"/>
    </source>
</evidence>